<keyword evidence="2" id="KW-0732">Signal</keyword>
<feature type="transmembrane region" description="Helical" evidence="1">
    <location>
        <begin position="166"/>
        <end position="189"/>
    </location>
</feature>
<dbReference type="EMBL" id="JAVHNQ010000007">
    <property type="protein sequence ID" value="KAK6341286.1"/>
    <property type="molecule type" value="Genomic_DNA"/>
</dbReference>
<name>A0AAV9UGG9_9PEZI</name>
<evidence type="ECO:0000313" key="4">
    <source>
        <dbReference type="Proteomes" id="UP001375240"/>
    </source>
</evidence>
<keyword evidence="1" id="KW-1133">Transmembrane helix</keyword>
<feature type="chain" id="PRO_5043474446" evidence="2">
    <location>
        <begin position="20"/>
        <end position="190"/>
    </location>
</feature>
<feature type="signal peptide" evidence="2">
    <location>
        <begin position="1"/>
        <end position="19"/>
    </location>
</feature>
<dbReference type="Proteomes" id="UP001375240">
    <property type="component" value="Unassembled WGS sequence"/>
</dbReference>
<evidence type="ECO:0000256" key="1">
    <source>
        <dbReference type="SAM" id="Phobius"/>
    </source>
</evidence>
<evidence type="ECO:0000256" key="2">
    <source>
        <dbReference type="SAM" id="SignalP"/>
    </source>
</evidence>
<evidence type="ECO:0000313" key="3">
    <source>
        <dbReference type="EMBL" id="KAK6341286.1"/>
    </source>
</evidence>
<proteinExistence type="predicted"/>
<comment type="caution">
    <text evidence="3">The sequence shown here is derived from an EMBL/GenBank/DDBJ whole genome shotgun (WGS) entry which is preliminary data.</text>
</comment>
<keyword evidence="4" id="KW-1185">Reference proteome</keyword>
<dbReference type="AlphaFoldDB" id="A0AAV9UGG9"/>
<sequence length="190" mass="19633">MLFVASLLSLLALSSPVAAKAQPDGLTLTLFPALPVVTEINSKSYVAASILTPYNTRDGTTASVVWGFGQKKAQGATTWDGDFYVQVTTWPAQSSQVLTYYTAPSPEAKSVTPVVEAACKVTSTTAATCQIMPVGGAPTESVYKAADIQLYPFVFNSLPNIPGASAAIRLVGGAFLGSVVAGVATLVIVL</sequence>
<accession>A0AAV9UGG9</accession>
<reference evidence="3 4" key="1">
    <citation type="submission" date="2019-10" db="EMBL/GenBank/DDBJ databases">
        <authorList>
            <person name="Palmer J.M."/>
        </authorList>
    </citation>
    <scope>NUCLEOTIDE SEQUENCE [LARGE SCALE GENOMIC DNA]</scope>
    <source>
        <strain evidence="3 4">TWF696</strain>
    </source>
</reference>
<keyword evidence="1" id="KW-0472">Membrane</keyword>
<organism evidence="3 4">
    <name type="scientific">Orbilia brochopaga</name>
    <dbReference type="NCBI Taxonomy" id="3140254"/>
    <lineage>
        <taxon>Eukaryota</taxon>
        <taxon>Fungi</taxon>
        <taxon>Dikarya</taxon>
        <taxon>Ascomycota</taxon>
        <taxon>Pezizomycotina</taxon>
        <taxon>Orbiliomycetes</taxon>
        <taxon>Orbiliales</taxon>
        <taxon>Orbiliaceae</taxon>
        <taxon>Orbilia</taxon>
    </lineage>
</organism>
<gene>
    <name evidence="3" type="ORF">TWF696_008368</name>
</gene>
<protein>
    <submittedName>
        <fullName evidence="3">Uncharacterized protein</fullName>
    </submittedName>
</protein>
<keyword evidence="1" id="KW-0812">Transmembrane</keyword>